<evidence type="ECO:0000313" key="5">
    <source>
        <dbReference type="EMBL" id="RFU38472.1"/>
    </source>
</evidence>
<keyword evidence="6" id="KW-1185">Reference proteome</keyword>
<dbReference type="GO" id="GO:0006352">
    <property type="term" value="P:DNA-templated transcription initiation"/>
    <property type="evidence" value="ECO:0007669"/>
    <property type="project" value="InterPro"/>
</dbReference>
<sequence>MLSPREDLVSGWPTLDRLDDERLARSLARSGAHVLSGPPPGDATAPLPAADTDALARLVDAYAARLFDYCHALLRDQDQAARALHAALLAAYAHAGRLADPAAFRAWLYALVRNECVRRLRDPRRPAERREAPEVEDLFLDEADRARRLATRRLVHAALGGLRGSEREALDLLLRHGLDDAEVGAVLDLPAE</sequence>
<dbReference type="SUPFAM" id="SSF88946">
    <property type="entry name" value="Sigma2 domain of RNA polymerase sigma factors"/>
    <property type="match status" value="1"/>
</dbReference>
<evidence type="ECO:0000259" key="4">
    <source>
        <dbReference type="Pfam" id="PF04542"/>
    </source>
</evidence>
<feature type="domain" description="RNA polymerase sigma-70 region 2" evidence="4">
    <location>
        <begin position="58"/>
        <end position="125"/>
    </location>
</feature>
<accession>A0A372JER0</accession>
<dbReference type="Proteomes" id="UP000261811">
    <property type="component" value="Unassembled WGS sequence"/>
</dbReference>
<gene>
    <name evidence="5" type="ORF">DZF91_27525</name>
</gene>
<dbReference type="InterPro" id="IPR014284">
    <property type="entry name" value="RNA_pol_sigma-70_dom"/>
</dbReference>
<dbReference type="PANTHER" id="PTHR43133">
    <property type="entry name" value="RNA POLYMERASE ECF-TYPE SIGMA FACTO"/>
    <property type="match status" value="1"/>
</dbReference>
<name>A0A372JER0_9ACTN</name>
<organism evidence="5 6">
    <name type="scientific">Actinomadura logoneensis</name>
    <dbReference type="NCBI Taxonomy" id="2293572"/>
    <lineage>
        <taxon>Bacteria</taxon>
        <taxon>Bacillati</taxon>
        <taxon>Actinomycetota</taxon>
        <taxon>Actinomycetes</taxon>
        <taxon>Streptosporangiales</taxon>
        <taxon>Thermomonosporaceae</taxon>
        <taxon>Actinomadura</taxon>
    </lineage>
</organism>
<reference evidence="5 6" key="1">
    <citation type="submission" date="2018-08" db="EMBL/GenBank/DDBJ databases">
        <title>Actinomadura jelena sp. nov., a novel Actinomycete isolated from soil in Chad.</title>
        <authorList>
            <person name="Shi L."/>
        </authorList>
    </citation>
    <scope>NUCLEOTIDE SEQUENCE [LARGE SCALE GENOMIC DNA]</scope>
    <source>
        <strain evidence="5 6">NEAU-G17</strain>
    </source>
</reference>
<dbReference type="InterPro" id="IPR007627">
    <property type="entry name" value="RNA_pol_sigma70_r2"/>
</dbReference>
<protein>
    <submittedName>
        <fullName evidence="5">Sigma-70 family RNA polymerase sigma factor</fullName>
    </submittedName>
</protein>
<dbReference type="GO" id="GO:0016987">
    <property type="term" value="F:sigma factor activity"/>
    <property type="evidence" value="ECO:0007669"/>
    <property type="project" value="UniProtKB-KW"/>
</dbReference>
<dbReference type="PANTHER" id="PTHR43133:SF25">
    <property type="entry name" value="RNA POLYMERASE SIGMA FACTOR RFAY-RELATED"/>
    <property type="match status" value="1"/>
</dbReference>
<dbReference type="NCBIfam" id="TIGR02937">
    <property type="entry name" value="sigma70-ECF"/>
    <property type="match status" value="1"/>
</dbReference>
<comment type="caution">
    <text evidence="5">The sequence shown here is derived from an EMBL/GenBank/DDBJ whole genome shotgun (WGS) entry which is preliminary data.</text>
</comment>
<keyword evidence="3" id="KW-0804">Transcription</keyword>
<proteinExistence type="predicted"/>
<evidence type="ECO:0000313" key="6">
    <source>
        <dbReference type="Proteomes" id="UP000261811"/>
    </source>
</evidence>
<keyword evidence="1" id="KW-0805">Transcription regulation</keyword>
<dbReference type="InterPro" id="IPR039425">
    <property type="entry name" value="RNA_pol_sigma-70-like"/>
</dbReference>
<dbReference type="Pfam" id="PF04542">
    <property type="entry name" value="Sigma70_r2"/>
    <property type="match status" value="1"/>
</dbReference>
<dbReference type="InterPro" id="IPR013325">
    <property type="entry name" value="RNA_pol_sigma_r2"/>
</dbReference>
<dbReference type="AlphaFoldDB" id="A0A372JER0"/>
<keyword evidence="2" id="KW-0731">Sigma factor</keyword>
<evidence type="ECO:0000256" key="3">
    <source>
        <dbReference type="ARBA" id="ARBA00023163"/>
    </source>
</evidence>
<feature type="non-terminal residue" evidence="5">
    <location>
        <position position="192"/>
    </location>
</feature>
<evidence type="ECO:0000256" key="2">
    <source>
        <dbReference type="ARBA" id="ARBA00023082"/>
    </source>
</evidence>
<evidence type="ECO:0000256" key="1">
    <source>
        <dbReference type="ARBA" id="ARBA00023015"/>
    </source>
</evidence>
<dbReference type="Gene3D" id="1.10.1740.10">
    <property type="match status" value="1"/>
</dbReference>
<dbReference type="EMBL" id="QURH01000793">
    <property type="protein sequence ID" value="RFU38472.1"/>
    <property type="molecule type" value="Genomic_DNA"/>
</dbReference>